<accession>A0A2H3D4T4</accession>
<name>A0A2H3D4T4_ARMGA</name>
<keyword evidence="2" id="KW-1185">Reference proteome</keyword>
<gene>
    <name evidence="1" type="ORF">ARMGADRAFT_1035997</name>
</gene>
<dbReference type="EMBL" id="KZ293688">
    <property type="protein sequence ID" value="PBK85808.1"/>
    <property type="molecule type" value="Genomic_DNA"/>
</dbReference>
<dbReference type="AlphaFoldDB" id="A0A2H3D4T4"/>
<organism evidence="1 2">
    <name type="scientific">Armillaria gallica</name>
    <name type="common">Bulbous honey fungus</name>
    <name type="synonym">Armillaria bulbosa</name>
    <dbReference type="NCBI Taxonomy" id="47427"/>
    <lineage>
        <taxon>Eukaryota</taxon>
        <taxon>Fungi</taxon>
        <taxon>Dikarya</taxon>
        <taxon>Basidiomycota</taxon>
        <taxon>Agaricomycotina</taxon>
        <taxon>Agaricomycetes</taxon>
        <taxon>Agaricomycetidae</taxon>
        <taxon>Agaricales</taxon>
        <taxon>Marasmiineae</taxon>
        <taxon>Physalacriaceae</taxon>
        <taxon>Armillaria</taxon>
    </lineage>
</organism>
<proteinExistence type="predicted"/>
<reference evidence="2" key="1">
    <citation type="journal article" date="2017" name="Nat. Ecol. Evol.">
        <title>Genome expansion and lineage-specific genetic innovations in the forest pathogenic fungi Armillaria.</title>
        <authorList>
            <person name="Sipos G."/>
            <person name="Prasanna A.N."/>
            <person name="Walter M.C."/>
            <person name="O'Connor E."/>
            <person name="Balint B."/>
            <person name="Krizsan K."/>
            <person name="Kiss B."/>
            <person name="Hess J."/>
            <person name="Varga T."/>
            <person name="Slot J."/>
            <person name="Riley R."/>
            <person name="Boka B."/>
            <person name="Rigling D."/>
            <person name="Barry K."/>
            <person name="Lee J."/>
            <person name="Mihaltcheva S."/>
            <person name="LaButti K."/>
            <person name="Lipzen A."/>
            <person name="Waldron R."/>
            <person name="Moloney N.M."/>
            <person name="Sperisen C."/>
            <person name="Kredics L."/>
            <person name="Vagvoelgyi C."/>
            <person name="Patrignani A."/>
            <person name="Fitzpatrick D."/>
            <person name="Nagy I."/>
            <person name="Doyle S."/>
            <person name="Anderson J.B."/>
            <person name="Grigoriev I.V."/>
            <person name="Gueldener U."/>
            <person name="Muensterkoetter M."/>
            <person name="Nagy L.G."/>
        </authorList>
    </citation>
    <scope>NUCLEOTIDE SEQUENCE [LARGE SCALE GENOMIC DNA]</scope>
    <source>
        <strain evidence="2">Ar21-2</strain>
    </source>
</reference>
<evidence type="ECO:0000313" key="1">
    <source>
        <dbReference type="EMBL" id="PBK85808.1"/>
    </source>
</evidence>
<sequence>MSGFPYPPYWSADSCLTEGYRLVMFLTASTEYPSPKFRQRHKPARVHRLSDQYIYRPDILKRADVKVGRLPKNKYRRGLSTTAFAEVTMTGDIDKRALDASDNGTPMVVKAGAQTNRHLCDWLRCFLSMDALEERENNCALFGGAGTKARSVGRQRGTLLKSSMWSKAKPRI</sequence>
<dbReference type="InParanoid" id="A0A2H3D4T4"/>
<protein>
    <submittedName>
        <fullName evidence="1">Uncharacterized protein</fullName>
    </submittedName>
</protein>
<dbReference type="Proteomes" id="UP000217790">
    <property type="component" value="Unassembled WGS sequence"/>
</dbReference>
<evidence type="ECO:0000313" key="2">
    <source>
        <dbReference type="Proteomes" id="UP000217790"/>
    </source>
</evidence>